<feature type="domain" description="Gfo/Idh/MocA-like oxidoreductase N-terminal" evidence="3">
    <location>
        <begin position="3"/>
        <end position="117"/>
    </location>
</feature>
<keyword evidence="5" id="KW-1185">Reference proteome</keyword>
<dbReference type="InterPro" id="IPR051317">
    <property type="entry name" value="Gfo/Idh/MocA_oxidoreduct"/>
</dbReference>
<keyword evidence="2" id="KW-0560">Oxidoreductase</keyword>
<sequence>MRRVGIIGIENSHTDHFIRHLNDEQRFPGTEVTAILRGEDTRVARVTHNRSLTVVDDPTAMIGSVDAAIVCSRDGALHRPQAEPLLAAGIPVLVDKPLATSVQDADALIAAADSSAVPLLSASAVRFTPGVGALLAARDDGGPLTAVSVTGPADPASPWSGLFFYGIHVVETAFELIGAAGVSADLDRLAVHRETETVVVTTSIDGIAATLRFVEPDEHGQVPFSAAVFGRHGSSSRDLPLGPDYNLPLLERFVAVLDGTTAPPARQDLIAPVALTAAIRDQLRTPAAVQS</sequence>
<dbReference type="SUPFAM" id="SSF51735">
    <property type="entry name" value="NAD(P)-binding Rossmann-fold domains"/>
    <property type="match status" value="1"/>
</dbReference>
<evidence type="ECO:0000256" key="2">
    <source>
        <dbReference type="ARBA" id="ARBA00023002"/>
    </source>
</evidence>
<protein>
    <submittedName>
        <fullName evidence="4">Predicted dehydrogenase</fullName>
    </submittedName>
</protein>
<dbReference type="PANTHER" id="PTHR43708">
    <property type="entry name" value="CONSERVED EXPRESSED OXIDOREDUCTASE (EUROFUNG)"/>
    <property type="match status" value="1"/>
</dbReference>
<dbReference type="Gene3D" id="3.40.50.720">
    <property type="entry name" value="NAD(P)-binding Rossmann-like Domain"/>
    <property type="match status" value="1"/>
</dbReference>
<dbReference type="STRING" id="630515.SAMN04489812_3934"/>
<accession>A0A1H1X557</accession>
<reference evidence="4 5" key="1">
    <citation type="submission" date="2016-10" db="EMBL/GenBank/DDBJ databases">
        <authorList>
            <person name="de Groot N.N."/>
        </authorList>
    </citation>
    <scope>NUCLEOTIDE SEQUENCE [LARGE SCALE GENOMIC DNA]</scope>
    <source>
        <strain evidence="4 5">DSM 21800</strain>
    </source>
</reference>
<dbReference type="Pfam" id="PF01408">
    <property type="entry name" value="GFO_IDH_MocA"/>
    <property type="match status" value="1"/>
</dbReference>
<dbReference type="OrthoDB" id="256869at2"/>
<dbReference type="InterPro" id="IPR000683">
    <property type="entry name" value="Gfo/Idh/MocA-like_OxRdtase_N"/>
</dbReference>
<dbReference type="RefSeq" id="WP_091527127.1">
    <property type="nucleotide sequence ID" value="NZ_LT629772.1"/>
</dbReference>
<organism evidence="4 5">
    <name type="scientific">Microlunatus soli</name>
    <dbReference type="NCBI Taxonomy" id="630515"/>
    <lineage>
        <taxon>Bacteria</taxon>
        <taxon>Bacillati</taxon>
        <taxon>Actinomycetota</taxon>
        <taxon>Actinomycetes</taxon>
        <taxon>Propionibacteriales</taxon>
        <taxon>Propionibacteriaceae</taxon>
        <taxon>Microlunatus</taxon>
    </lineage>
</organism>
<comment type="similarity">
    <text evidence="1">Belongs to the Gfo/Idh/MocA family.</text>
</comment>
<dbReference type="GO" id="GO:0016491">
    <property type="term" value="F:oxidoreductase activity"/>
    <property type="evidence" value="ECO:0007669"/>
    <property type="project" value="UniProtKB-KW"/>
</dbReference>
<dbReference type="Proteomes" id="UP000199103">
    <property type="component" value="Chromosome I"/>
</dbReference>
<dbReference type="EMBL" id="LT629772">
    <property type="protein sequence ID" value="SDT04428.1"/>
    <property type="molecule type" value="Genomic_DNA"/>
</dbReference>
<evidence type="ECO:0000259" key="3">
    <source>
        <dbReference type="Pfam" id="PF01408"/>
    </source>
</evidence>
<name>A0A1H1X557_9ACTN</name>
<dbReference type="AlphaFoldDB" id="A0A1H1X557"/>
<evidence type="ECO:0000313" key="4">
    <source>
        <dbReference type="EMBL" id="SDT04428.1"/>
    </source>
</evidence>
<dbReference type="Gene3D" id="3.30.360.10">
    <property type="entry name" value="Dihydrodipicolinate Reductase, domain 2"/>
    <property type="match status" value="1"/>
</dbReference>
<dbReference type="PANTHER" id="PTHR43708:SF5">
    <property type="entry name" value="CONSERVED EXPRESSED OXIDOREDUCTASE (EUROFUNG)-RELATED"/>
    <property type="match status" value="1"/>
</dbReference>
<dbReference type="InterPro" id="IPR036291">
    <property type="entry name" value="NAD(P)-bd_dom_sf"/>
</dbReference>
<dbReference type="GO" id="GO:0000166">
    <property type="term" value="F:nucleotide binding"/>
    <property type="evidence" value="ECO:0007669"/>
    <property type="project" value="InterPro"/>
</dbReference>
<evidence type="ECO:0000256" key="1">
    <source>
        <dbReference type="ARBA" id="ARBA00010928"/>
    </source>
</evidence>
<proteinExistence type="inferred from homology"/>
<evidence type="ECO:0000313" key="5">
    <source>
        <dbReference type="Proteomes" id="UP000199103"/>
    </source>
</evidence>
<gene>
    <name evidence="4" type="ORF">SAMN04489812_3934</name>
</gene>